<evidence type="ECO:0000313" key="2">
    <source>
        <dbReference type="Proteomes" id="UP001049518"/>
    </source>
</evidence>
<evidence type="ECO:0000313" key="1">
    <source>
        <dbReference type="EMBL" id="QXJ21003.1"/>
    </source>
</evidence>
<proteinExistence type="predicted"/>
<keyword evidence="2" id="KW-1185">Reference proteome</keyword>
<dbReference type="EMBL" id="CP059572">
    <property type="protein sequence ID" value="QXJ21003.1"/>
    <property type="molecule type" value="Genomic_DNA"/>
</dbReference>
<dbReference type="RefSeq" id="WP_231334120.1">
    <property type="nucleotide sequence ID" value="NZ_CP059572.1"/>
</dbReference>
<reference evidence="1" key="1">
    <citation type="submission" date="2020-07" db="EMBL/GenBank/DDBJ databases">
        <authorList>
            <person name="Tarantini F.S."/>
            <person name="Hong K.W."/>
            <person name="Chan K.G."/>
        </authorList>
    </citation>
    <scope>NUCLEOTIDE SEQUENCE</scope>
    <source>
        <strain evidence="1">32-07</strain>
    </source>
</reference>
<gene>
    <name evidence="1" type="ORF">AGRA3207_001807</name>
</gene>
<name>A0ABX8QQT7_9ACTN</name>
<protein>
    <submittedName>
        <fullName evidence="1">Uncharacterized protein</fullName>
    </submittedName>
</protein>
<accession>A0ABX8QQT7</accession>
<dbReference type="Gene3D" id="2.60.120.260">
    <property type="entry name" value="Galactose-binding domain-like"/>
    <property type="match status" value="1"/>
</dbReference>
<organism evidence="1 2">
    <name type="scientific">Actinomadura graeca</name>
    <dbReference type="NCBI Taxonomy" id="2750812"/>
    <lineage>
        <taxon>Bacteria</taxon>
        <taxon>Bacillati</taxon>
        <taxon>Actinomycetota</taxon>
        <taxon>Actinomycetes</taxon>
        <taxon>Streptosporangiales</taxon>
        <taxon>Thermomonosporaceae</taxon>
        <taxon>Actinomadura</taxon>
    </lineage>
</organism>
<sequence length="180" mass="19391">MLAWGSGAAGAATPPPAPAVLADHTFDYESGTEGWTAKKDGRLRDGDVTWSSDVAKSGAHSLDFWLDGRRGDGTLWVERAFPVPQGQPGITVELSVWEWNGGTGEAAGWPVVAHADRAAPAVEEDFVELGRTDFDGWRQYTYSTTIDVHDVGTFYVAFGLSADKESPRAHYFDLASVTVT</sequence>
<dbReference type="Proteomes" id="UP001049518">
    <property type="component" value="Chromosome"/>
</dbReference>